<sequence>MAFPVDNLTNVDHETLELTAEEYMSQLPYRNTEYFSLSDFKQIEVGLCNVSFVPLYGTDTEKKLLALFSPDDSNTIVGLYLLDRWWGVEDVLKTAEPSRTGLIKVSTLGERIVLYVLNRIVLRNEKSGEDVFFLCHCEREAAKILWKDGEAIGFYSFKPKGSLCRNFVTQCYQLPVMDTIFVRKCHRGQGHAIKILEDFVGSFRNEYIGLKFPLSEAISKVCEKYFSRYPADKELLWEVEKIGSPFQRTLIVNRLQKLNLKEKDQVVSKLNFDEGDATAPMEIEITKIQETTEYTVEIVEIPLIETEAKEDVLENRVEDIKNIENKEANLAGQLYSDIEMSSLAQEVHVQEEEVPISTERHLRRRTIRVQTPLTRKSRCVQKQKAEADVEHQERHRNNKNSVSTKKKIETYTKTRG</sequence>
<dbReference type="PANTHER" id="PTHR22442">
    <property type="match status" value="1"/>
</dbReference>
<keyword evidence="3" id="KW-1185">Reference proteome</keyword>
<dbReference type="PANTHER" id="PTHR22442:SF3">
    <property type="entry name" value="SOLUBLE LAMIN-ASSOCIATED PROTEIN OF 75 KDA"/>
    <property type="match status" value="1"/>
</dbReference>
<reference evidence="2" key="1">
    <citation type="submission" date="2025-08" db="UniProtKB">
        <authorList>
            <consortium name="Ensembl"/>
        </authorList>
    </citation>
    <scope>IDENTIFICATION</scope>
</reference>
<protein>
    <submittedName>
        <fullName evidence="2">Family with sequence similarity 169 member Aa</fullName>
    </submittedName>
</protein>
<evidence type="ECO:0000313" key="3">
    <source>
        <dbReference type="Proteomes" id="UP000472260"/>
    </source>
</evidence>
<feature type="compositionally biased region" description="Basic and acidic residues" evidence="1">
    <location>
        <begin position="406"/>
        <end position="416"/>
    </location>
</feature>
<organism evidence="2 3">
    <name type="scientific">Sinocyclocheilus anshuiensis</name>
    <dbReference type="NCBI Taxonomy" id="1608454"/>
    <lineage>
        <taxon>Eukaryota</taxon>
        <taxon>Metazoa</taxon>
        <taxon>Chordata</taxon>
        <taxon>Craniata</taxon>
        <taxon>Vertebrata</taxon>
        <taxon>Euteleostomi</taxon>
        <taxon>Actinopterygii</taxon>
        <taxon>Neopterygii</taxon>
        <taxon>Teleostei</taxon>
        <taxon>Ostariophysi</taxon>
        <taxon>Cypriniformes</taxon>
        <taxon>Cyprinidae</taxon>
        <taxon>Cyprininae</taxon>
        <taxon>Sinocyclocheilus</taxon>
    </lineage>
</organism>
<dbReference type="Proteomes" id="UP000472260">
    <property type="component" value="Unassembled WGS sequence"/>
</dbReference>
<proteinExistence type="predicted"/>
<evidence type="ECO:0000313" key="2">
    <source>
        <dbReference type="Ensembl" id="ENSSANP00000010760.1"/>
    </source>
</evidence>
<feature type="region of interest" description="Disordered" evidence="1">
    <location>
        <begin position="374"/>
        <end position="416"/>
    </location>
</feature>
<feature type="compositionally biased region" description="Basic and acidic residues" evidence="1">
    <location>
        <begin position="383"/>
        <end position="395"/>
    </location>
</feature>
<dbReference type="Ensembl" id="ENSSANT00000011522.1">
    <property type="protein sequence ID" value="ENSSANP00000010760.1"/>
    <property type="gene ID" value="ENSSANG00000005908.1"/>
</dbReference>
<dbReference type="AlphaFoldDB" id="A0A671KT67"/>
<name>A0A671KT67_9TELE</name>
<accession>A0A671KT67</accession>
<evidence type="ECO:0000256" key="1">
    <source>
        <dbReference type="SAM" id="MobiDB-lite"/>
    </source>
</evidence>
<reference evidence="2" key="2">
    <citation type="submission" date="2025-09" db="UniProtKB">
        <authorList>
            <consortium name="Ensembl"/>
        </authorList>
    </citation>
    <scope>IDENTIFICATION</scope>
</reference>
<dbReference type="InterPro" id="IPR029625">
    <property type="entry name" value="FAM169"/>
</dbReference>